<dbReference type="Gene3D" id="3.90.1150.10">
    <property type="entry name" value="Aspartate Aminotransferase, domain 1"/>
    <property type="match status" value="1"/>
</dbReference>
<evidence type="ECO:0008006" key="3">
    <source>
        <dbReference type="Google" id="ProtNLM"/>
    </source>
</evidence>
<keyword evidence="2" id="KW-1185">Reference proteome</keyword>
<dbReference type="Proteomes" id="UP000831796">
    <property type="component" value="Chromosome"/>
</dbReference>
<dbReference type="AlphaFoldDB" id="A0A8T9PZ51"/>
<organism evidence="1 2">
    <name type="scientific">Hymenobacter cellulosilyticus</name>
    <dbReference type="NCBI Taxonomy" id="2932248"/>
    <lineage>
        <taxon>Bacteria</taxon>
        <taxon>Pseudomonadati</taxon>
        <taxon>Bacteroidota</taxon>
        <taxon>Cytophagia</taxon>
        <taxon>Cytophagales</taxon>
        <taxon>Hymenobacteraceae</taxon>
        <taxon>Hymenobacter</taxon>
    </lineage>
</organism>
<accession>A0A8T9PZ51</accession>
<evidence type="ECO:0000313" key="1">
    <source>
        <dbReference type="EMBL" id="UOQ70015.1"/>
    </source>
</evidence>
<dbReference type="SUPFAM" id="SSF53383">
    <property type="entry name" value="PLP-dependent transferases"/>
    <property type="match status" value="1"/>
</dbReference>
<proteinExistence type="predicted"/>
<protein>
    <recommendedName>
        <fullName evidence="3">Aminotransferase class III-fold pyridoxal phosphate-dependent enzyme</fullName>
    </recommendedName>
</protein>
<dbReference type="EMBL" id="CP095046">
    <property type="protein sequence ID" value="UOQ70015.1"/>
    <property type="molecule type" value="Genomic_DNA"/>
</dbReference>
<evidence type="ECO:0000313" key="2">
    <source>
        <dbReference type="Proteomes" id="UP000831796"/>
    </source>
</evidence>
<dbReference type="InterPro" id="IPR015422">
    <property type="entry name" value="PyrdxlP-dep_Trfase_small"/>
</dbReference>
<reference evidence="1" key="1">
    <citation type="submission" date="2022-04" db="EMBL/GenBank/DDBJ databases">
        <title>Hymenobacter sp. isolated from the air.</title>
        <authorList>
            <person name="Won M."/>
            <person name="Lee C.-M."/>
            <person name="Woen H.-Y."/>
            <person name="Kwon S.-W."/>
        </authorList>
    </citation>
    <scope>NUCLEOTIDE SEQUENCE</scope>
    <source>
        <strain evidence="1">5116S-3</strain>
    </source>
</reference>
<name>A0A8T9PZ51_9BACT</name>
<gene>
    <name evidence="1" type="ORF">MUN79_14585</name>
</gene>
<sequence length="58" mass="6564">MEIMNQVAAKIKELGMYTFVRWNYIFVAPPLSITKDELEEGLDIISQAISVADEFVKG</sequence>
<dbReference type="RefSeq" id="WP_244673439.1">
    <property type="nucleotide sequence ID" value="NZ_CP095046.1"/>
</dbReference>
<dbReference type="InterPro" id="IPR015424">
    <property type="entry name" value="PyrdxlP-dep_Trfase"/>
</dbReference>
<dbReference type="KEGG" id="hcu:MUN79_14585"/>